<organism evidence="14 15">
    <name type="scientific">Piscirickettsia salmonis</name>
    <dbReference type="NCBI Taxonomy" id="1238"/>
    <lineage>
        <taxon>Bacteria</taxon>
        <taxon>Pseudomonadati</taxon>
        <taxon>Pseudomonadota</taxon>
        <taxon>Gammaproteobacteria</taxon>
        <taxon>Thiotrichales</taxon>
        <taxon>Piscirickettsiaceae</taxon>
        <taxon>Piscirickettsia</taxon>
    </lineage>
</organism>
<evidence type="ECO:0000256" key="2">
    <source>
        <dbReference type="ARBA" id="ARBA00010052"/>
    </source>
</evidence>
<keyword evidence="14" id="KW-0614">Plasmid</keyword>
<evidence type="ECO:0000256" key="11">
    <source>
        <dbReference type="SAM" id="SignalP"/>
    </source>
</evidence>
<feature type="domain" description="DNA/RNA non-specific endonuclease/pyrophosphatase/phosphodiesterase" evidence="13">
    <location>
        <begin position="49"/>
        <end position="243"/>
    </location>
</feature>
<name>A0A9Q6LPJ2_PISSA</name>
<dbReference type="SMART" id="SM00892">
    <property type="entry name" value="Endonuclease_NS"/>
    <property type="match status" value="1"/>
</dbReference>
<comment type="similarity">
    <text evidence="2 10">Belongs to the DNA/RNA non-specific endonuclease family.</text>
</comment>
<feature type="binding site" evidence="9">
    <location>
        <position position="143"/>
    </location>
    <ligand>
        <name>Mg(2+)</name>
        <dbReference type="ChEBI" id="CHEBI:18420"/>
        <note>catalytic</note>
    </ligand>
</feature>
<sequence>MKKTNIILCGLFISLFSISLSAAIPAETEFHCHGFMKYGIPGKADQYLCREGYSVGYNYKTKQPRWVAYHLTSKSVSKRIKRHDDFRPDTAIPYQYQAQLSDYKRSGYDRGHLAPYAAMDFDKNSASQSFLLSNMSPQKAGLNRQGWAKLESNVRFWAKYKSEVYVYTGPIFQGKNIKTIGKNKVAVPTAFFKIIFAPQQKQALAFVMPNKRVAKNKVSEYRTNIAHIEKLTGLKFLSQLTSSEREKLVIKTDTMWRTRYN</sequence>
<geneLocation type="plasmid" evidence="14 15">
    <name>unnamed3</name>
</geneLocation>
<evidence type="ECO:0000256" key="3">
    <source>
        <dbReference type="ARBA" id="ARBA00022722"/>
    </source>
</evidence>
<keyword evidence="15" id="KW-1185">Reference proteome</keyword>
<dbReference type="Proteomes" id="UP000422232">
    <property type="component" value="Plasmid unnamed3"/>
</dbReference>
<keyword evidence="5 10" id="KW-0255">Endonuclease</keyword>
<feature type="signal peptide" evidence="11">
    <location>
        <begin position="1"/>
        <end position="22"/>
    </location>
</feature>
<feature type="domain" description="ENPP1-3/EXOG-like endonuclease/phosphodiesterase" evidence="12">
    <location>
        <begin position="50"/>
        <end position="243"/>
    </location>
</feature>
<dbReference type="PANTHER" id="PTHR13966:SF5">
    <property type="entry name" value="ENDONUCLEASE G, MITOCHONDRIAL"/>
    <property type="match status" value="1"/>
</dbReference>
<feature type="chain" id="PRO_5040261484" description="Endonuclease" evidence="11">
    <location>
        <begin position="23"/>
        <end position="261"/>
    </location>
</feature>
<dbReference type="InterPro" id="IPR044929">
    <property type="entry name" value="DNA/RNA_non-sp_Endonuclease_sf"/>
</dbReference>
<keyword evidence="4 9" id="KW-0479">Metal-binding</keyword>
<dbReference type="AlphaFoldDB" id="A0A9Q6LPJ2"/>
<reference evidence="14 15" key="1">
    <citation type="submission" date="2019-04" db="EMBL/GenBank/DDBJ databases">
        <title>Complete genome sequencing of Piscirickettsia salmonis strain Psal-009.</title>
        <authorList>
            <person name="Schober I."/>
            <person name="Bunk B."/>
            <person name="Sproer C."/>
            <person name="Carril G.P."/>
            <person name="Riedel T."/>
            <person name="Flores-Herrera P.A."/>
            <person name="Nourdin-Galindo G."/>
            <person name="Marshall S.H."/>
            <person name="Overmann J."/>
        </authorList>
    </citation>
    <scope>NUCLEOTIDE SEQUENCE [LARGE SCALE GENOMIC DNA]</scope>
    <source>
        <strain evidence="14 15">Psal-009</strain>
        <plasmid evidence="14 15">unnamed3</plasmid>
    </source>
</reference>
<keyword evidence="11" id="KW-0732">Signal</keyword>
<dbReference type="InterPro" id="IPR020821">
    <property type="entry name" value="ENPP1-3/EXOG-like_nuc-like"/>
</dbReference>
<dbReference type="EC" id="3.1.30.-" evidence="10"/>
<dbReference type="GO" id="GO:0003676">
    <property type="term" value="F:nucleic acid binding"/>
    <property type="evidence" value="ECO:0007669"/>
    <property type="project" value="InterPro"/>
</dbReference>
<dbReference type="EMBL" id="CP038911">
    <property type="protein sequence ID" value="QGO07799.1"/>
    <property type="molecule type" value="Genomic_DNA"/>
</dbReference>
<dbReference type="PROSITE" id="PS01070">
    <property type="entry name" value="NUCLEASE_NON_SPEC"/>
    <property type="match status" value="1"/>
</dbReference>
<dbReference type="Gene3D" id="3.40.570.10">
    <property type="entry name" value="Extracellular Endonuclease, subunit A"/>
    <property type="match status" value="1"/>
</dbReference>
<evidence type="ECO:0000256" key="7">
    <source>
        <dbReference type="ARBA" id="ARBA00022842"/>
    </source>
</evidence>
<evidence type="ECO:0000256" key="5">
    <source>
        <dbReference type="ARBA" id="ARBA00022759"/>
    </source>
</evidence>
<dbReference type="PANTHER" id="PTHR13966">
    <property type="entry name" value="ENDONUCLEASE RELATED"/>
    <property type="match status" value="1"/>
</dbReference>
<dbReference type="SUPFAM" id="SSF54060">
    <property type="entry name" value="His-Me finger endonucleases"/>
    <property type="match status" value="1"/>
</dbReference>
<dbReference type="CDD" id="cd00091">
    <property type="entry name" value="NUC"/>
    <property type="match status" value="1"/>
</dbReference>
<evidence type="ECO:0000313" key="15">
    <source>
        <dbReference type="Proteomes" id="UP000422232"/>
    </source>
</evidence>
<evidence type="ECO:0000256" key="9">
    <source>
        <dbReference type="PIRSR" id="PIRSR640255-2"/>
    </source>
</evidence>
<dbReference type="GO" id="GO:0004521">
    <property type="term" value="F:RNA endonuclease activity"/>
    <property type="evidence" value="ECO:0007669"/>
    <property type="project" value="TreeGrafter"/>
</dbReference>
<evidence type="ECO:0000259" key="13">
    <source>
        <dbReference type="SMART" id="SM00892"/>
    </source>
</evidence>
<dbReference type="InterPro" id="IPR001604">
    <property type="entry name" value="Endo_G_ENPP1-like_dom"/>
</dbReference>
<dbReference type="InterPro" id="IPR040255">
    <property type="entry name" value="Non-specific_endonuclease"/>
</dbReference>
<gene>
    <name evidence="14" type="primary">nucA_1</name>
    <name evidence="14" type="ORF">Psal009_03758</name>
</gene>
<feature type="active site" description="Proton acceptor" evidence="8">
    <location>
        <position position="112"/>
    </location>
</feature>
<protein>
    <recommendedName>
        <fullName evidence="10">Endonuclease</fullName>
        <ecNumber evidence="10">3.1.30.-</ecNumber>
    </recommendedName>
</protein>
<comment type="cofactor">
    <cofactor evidence="1 10">
        <name>Mg(2+)</name>
        <dbReference type="ChEBI" id="CHEBI:18420"/>
    </cofactor>
</comment>
<proteinExistence type="inferred from homology"/>
<keyword evidence="6 10" id="KW-0378">Hydrolase</keyword>
<dbReference type="InterPro" id="IPR018524">
    <property type="entry name" value="DNA/RNA_endonuclease_AS"/>
</dbReference>
<dbReference type="InterPro" id="IPR044925">
    <property type="entry name" value="His-Me_finger_sf"/>
</dbReference>
<accession>A0A9Q6LPJ2</accession>
<dbReference type="RefSeq" id="WP_155047324.1">
    <property type="nucleotide sequence ID" value="NZ_CP039044.1"/>
</dbReference>
<evidence type="ECO:0000256" key="4">
    <source>
        <dbReference type="ARBA" id="ARBA00022723"/>
    </source>
</evidence>
<evidence type="ECO:0000256" key="6">
    <source>
        <dbReference type="ARBA" id="ARBA00022801"/>
    </source>
</evidence>
<dbReference type="SMART" id="SM00477">
    <property type="entry name" value="NUC"/>
    <property type="match status" value="1"/>
</dbReference>
<evidence type="ECO:0000256" key="10">
    <source>
        <dbReference type="RuleBase" id="RU366055"/>
    </source>
</evidence>
<dbReference type="GO" id="GO:0046872">
    <property type="term" value="F:metal ion binding"/>
    <property type="evidence" value="ECO:0007669"/>
    <property type="project" value="UniProtKB-KW"/>
</dbReference>
<dbReference type="GO" id="GO:0000014">
    <property type="term" value="F:single-stranded DNA endodeoxyribonuclease activity"/>
    <property type="evidence" value="ECO:0007669"/>
    <property type="project" value="TreeGrafter"/>
</dbReference>
<evidence type="ECO:0000256" key="1">
    <source>
        <dbReference type="ARBA" id="ARBA00001946"/>
    </source>
</evidence>
<evidence type="ECO:0000259" key="12">
    <source>
        <dbReference type="SMART" id="SM00477"/>
    </source>
</evidence>
<evidence type="ECO:0000256" key="8">
    <source>
        <dbReference type="PIRSR" id="PIRSR640255-1"/>
    </source>
</evidence>
<keyword evidence="7" id="KW-0460">Magnesium</keyword>
<dbReference type="Pfam" id="PF01223">
    <property type="entry name" value="Endonuclease_NS"/>
    <property type="match status" value="1"/>
</dbReference>
<evidence type="ECO:0000313" key="14">
    <source>
        <dbReference type="EMBL" id="QGO07799.1"/>
    </source>
</evidence>
<keyword evidence="3 10" id="KW-0540">Nuclease</keyword>